<dbReference type="AlphaFoldDB" id="E9GQZ2"/>
<evidence type="ECO:0008006" key="3">
    <source>
        <dbReference type="Google" id="ProtNLM"/>
    </source>
</evidence>
<evidence type="ECO:0000313" key="2">
    <source>
        <dbReference type="Proteomes" id="UP000000305"/>
    </source>
</evidence>
<dbReference type="PhylomeDB" id="E9GQZ2"/>
<dbReference type="EMBL" id="GL732558">
    <property type="protein sequence ID" value="EFX78201.1"/>
    <property type="molecule type" value="Genomic_DNA"/>
</dbReference>
<dbReference type="PANTHER" id="PTHR33173:SF2">
    <property type="entry name" value="MYND-TYPE DOMAIN-CONTAINING PROTEIN"/>
    <property type="match status" value="1"/>
</dbReference>
<protein>
    <recommendedName>
        <fullName evidence="3">PPPDE domain-containing protein</fullName>
    </recommendedName>
</protein>
<organism evidence="1 2">
    <name type="scientific">Daphnia pulex</name>
    <name type="common">Water flea</name>
    <dbReference type="NCBI Taxonomy" id="6669"/>
    <lineage>
        <taxon>Eukaryota</taxon>
        <taxon>Metazoa</taxon>
        <taxon>Ecdysozoa</taxon>
        <taxon>Arthropoda</taxon>
        <taxon>Crustacea</taxon>
        <taxon>Branchiopoda</taxon>
        <taxon>Diplostraca</taxon>
        <taxon>Cladocera</taxon>
        <taxon>Anomopoda</taxon>
        <taxon>Daphniidae</taxon>
        <taxon>Daphnia</taxon>
    </lineage>
</organism>
<dbReference type="Proteomes" id="UP000000305">
    <property type="component" value="Unassembled WGS sequence"/>
</dbReference>
<accession>E9GQZ2</accession>
<evidence type="ECO:0000313" key="1">
    <source>
        <dbReference type="EMBL" id="EFX78201.1"/>
    </source>
</evidence>
<dbReference type="eggNOG" id="ENOG502SB23">
    <property type="taxonomic scope" value="Eukaryota"/>
</dbReference>
<gene>
    <name evidence="1" type="ORF">DAPPUDRAFT_246599</name>
</gene>
<dbReference type="OrthoDB" id="6381337at2759"/>
<dbReference type="HOGENOM" id="CLU_098073_0_0_1"/>
<proteinExistence type="predicted"/>
<keyword evidence="2" id="KW-1185">Reference proteome</keyword>
<dbReference type="KEGG" id="dpx:DAPPUDRAFT_246599"/>
<reference evidence="1 2" key="1">
    <citation type="journal article" date="2011" name="Science">
        <title>The ecoresponsive genome of Daphnia pulex.</title>
        <authorList>
            <person name="Colbourne J.K."/>
            <person name="Pfrender M.E."/>
            <person name="Gilbert D."/>
            <person name="Thomas W.K."/>
            <person name="Tucker A."/>
            <person name="Oakley T.H."/>
            <person name="Tokishita S."/>
            <person name="Aerts A."/>
            <person name="Arnold G.J."/>
            <person name="Basu M.K."/>
            <person name="Bauer D.J."/>
            <person name="Caceres C.E."/>
            <person name="Carmel L."/>
            <person name="Casola C."/>
            <person name="Choi J.H."/>
            <person name="Detter J.C."/>
            <person name="Dong Q."/>
            <person name="Dusheyko S."/>
            <person name="Eads B.D."/>
            <person name="Frohlich T."/>
            <person name="Geiler-Samerotte K.A."/>
            <person name="Gerlach D."/>
            <person name="Hatcher P."/>
            <person name="Jogdeo S."/>
            <person name="Krijgsveld J."/>
            <person name="Kriventseva E.V."/>
            <person name="Kultz D."/>
            <person name="Laforsch C."/>
            <person name="Lindquist E."/>
            <person name="Lopez J."/>
            <person name="Manak J.R."/>
            <person name="Muller J."/>
            <person name="Pangilinan J."/>
            <person name="Patwardhan R.P."/>
            <person name="Pitluck S."/>
            <person name="Pritham E.J."/>
            <person name="Rechtsteiner A."/>
            <person name="Rho M."/>
            <person name="Rogozin I.B."/>
            <person name="Sakarya O."/>
            <person name="Salamov A."/>
            <person name="Schaack S."/>
            <person name="Shapiro H."/>
            <person name="Shiga Y."/>
            <person name="Skalitzky C."/>
            <person name="Smith Z."/>
            <person name="Souvorov A."/>
            <person name="Sung W."/>
            <person name="Tang Z."/>
            <person name="Tsuchiya D."/>
            <person name="Tu H."/>
            <person name="Vos H."/>
            <person name="Wang M."/>
            <person name="Wolf Y.I."/>
            <person name="Yamagata H."/>
            <person name="Yamada T."/>
            <person name="Ye Y."/>
            <person name="Shaw J.R."/>
            <person name="Andrews J."/>
            <person name="Crease T.J."/>
            <person name="Tang H."/>
            <person name="Lucas S.M."/>
            <person name="Robertson H.M."/>
            <person name="Bork P."/>
            <person name="Koonin E.V."/>
            <person name="Zdobnov E.M."/>
            <person name="Grigoriev I.V."/>
            <person name="Lynch M."/>
            <person name="Boore J.L."/>
        </authorList>
    </citation>
    <scope>NUCLEOTIDE SEQUENCE [LARGE SCALE GENOMIC DNA]</scope>
</reference>
<dbReference type="InParanoid" id="E9GQZ2"/>
<sequence length="191" mass="22157">MGSSMSSTGSSVHPLFYFDPDVRWTPLRPDYCSTKWELREKLDNLGDACEKIKEVRYYTHPLNWWQMSKHFMHHAFIVLVTDSWFWSIEKDEGGITIQRSKHLEDVRDQCRRHGRMTGLATGIALAHQGPSHASVIELVSYMWTQNCMNLDYHFLGNNCQNFANLIFENFVLPPFNEVPRVNVKFNISGSG</sequence>
<name>E9GQZ2_DAPPU</name>
<dbReference type="PANTHER" id="PTHR33173">
    <property type="match status" value="1"/>
</dbReference>